<dbReference type="EMBL" id="JACEFO010001719">
    <property type="protein sequence ID" value="KAF8717035.1"/>
    <property type="molecule type" value="Genomic_DNA"/>
</dbReference>
<name>A0A835EUX5_9POAL</name>
<dbReference type="InterPro" id="IPR029071">
    <property type="entry name" value="Ubiquitin-like_domsf"/>
</dbReference>
<evidence type="ECO:0000256" key="1">
    <source>
        <dbReference type="SAM" id="MobiDB-lite"/>
    </source>
</evidence>
<dbReference type="Pfam" id="PF11976">
    <property type="entry name" value="Rad60-SLD"/>
    <property type="match status" value="1"/>
</dbReference>
<dbReference type="Proteomes" id="UP000636709">
    <property type="component" value="Unassembled WGS sequence"/>
</dbReference>
<evidence type="ECO:0000313" key="3">
    <source>
        <dbReference type="EMBL" id="KAF8717035.1"/>
    </source>
</evidence>
<reference evidence="3" key="1">
    <citation type="submission" date="2020-07" db="EMBL/GenBank/DDBJ databases">
        <title>Genome sequence and genetic diversity analysis of an under-domesticated orphan crop, white fonio (Digitaria exilis).</title>
        <authorList>
            <person name="Bennetzen J.L."/>
            <person name="Chen S."/>
            <person name="Ma X."/>
            <person name="Wang X."/>
            <person name="Yssel A.E.J."/>
            <person name="Chaluvadi S.R."/>
            <person name="Johnson M."/>
            <person name="Gangashetty P."/>
            <person name="Hamidou F."/>
            <person name="Sanogo M.D."/>
            <person name="Zwaenepoel A."/>
            <person name="Wallace J."/>
            <person name="Van De Peer Y."/>
            <person name="Van Deynze A."/>
        </authorList>
    </citation>
    <scope>NUCLEOTIDE SEQUENCE</scope>
    <source>
        <tissue evidence="3">Leaves</tissue>
    </source>
</reference>
<proteinExistence type="predicted"/>
<dbReference type="Gramene" id="Dexi5B01G0032920.1">
    <property type="protein sequence ID" value="Dexi5B01G0032920.1:cds"/>
    <property type="gene ID" value="Dexi5B01G0032920"/>
</dbReference>
<gene>
    <name evidence="3" type="ORF">HU200_026145</name>
</gene>
<dbReference type="PROSITE" id="PS50053">
    <property type="entry name" value="UBIQUITIN_2"/>
    <property type="match status" value="1"/>
</dbReference>
<keyword evidence="4" id="KW-1185">Reference proteome</keyword>
<protein>
    <recommendedName>
        <fullName evidence="2">Ubiquitin-like domain-containing protein</fullName>
    </recommendedName>
</protein>
<sequence length="128" mass="13476">MSTPSPAKAGQHGEEEERGTAGTGTVPVKAEPGSGGGLINIKVQSQVAEDVFFRIKRDVKLRRLMDLYCGKHSLNPKAVKFLGPDGSHIRPMQTPNDVGLEDGDAIDLMLDQEGGGGEAPVHVSQSSA</sequence>
<feature type="domain" description="Ubiquitin-like" evidence="2">
    <location>
        <begin position="39"/>
        <end position="115"/>
    </location>
</feature>
<dbReference type="OrthoDB" id="442921at2759"/>
<accession>A0A835EUX5</accession>
<dbReference type="Gene3D" id="3.10.20.90">
    <property type="entry name" value="Phosphatidylinositol 3-kinase Catalytic Subunit, Chain A, domain 1"/>
    <property type="match status" value="1"/>
</dbReference>
<evidence type="ECO:0000313" key="4">
    <source>
        <dbReference type="Proteomes" id="UP000636709"/>
    </source>
</evidence>
<dbReference type="AlphaFoldDB" id="A0A835EUX5"/>
<organism evidence="3 4">
    <name type="scientific">Digitaria exilis</name>
    <dbReference type="NCBI Taxonomy" id="1010633"/>
    <lineage>
        <taxon>Eukaryota</taxon>
        <taxon>Viridiplantae</taxon>
        <taxon>Streptophyta</taxon>
        <taxon>Embryophyta</taxon>
        <taxon>Tracheophyta</taxon>
        <taxon>Spermatophyta</taxon>
        <taxon>Magnoliopsida</taxon>
        <taxon>Liliopsida</taxon>
        <taxon>Poales</taxon>
        <taxon>Poaceae</taxon>
        <taxon>PACMAD clade</taxon>
        <taxon>Panicoideae</taxon>
        <taxon>Panicodae</taxon>
        <taxon>Paniceae</taxon>
        <taxon>Anthephorinae</taxon>
        <taxon>Digitaria</taxon>
    </lineage>
</organism>
<feature type="region of interest" description="Disordered" evidence="1">
    <location>
        <begin position="1"/>
        <end position="38"/>
    </location>
</feature>
<dbReference type="SUPFAM" id="SSF54236">
    <property type="entry name" value="Ubiquitin-like"/>
    <property type="match status" value="1"/>
</dbReference>
<evidence type="ECO:0000259" key="2">
    <source>
        <dbReference type="PROSITE" id="PS50053"/>
    </source>
</evidence>
<dbReference type="InterPro" id="IPR022617">
    <property type="entry name" value="Rad60/SUMO-like_dom"/>
</dbReference>
<comment type="caution">
    <text evidence="3">The sequence shown here is derived from an EMBL/GenBank/DDBJ whole genome shotgun (WGS) entry which is preliminary data.</text>
</comment>
<dbReference type="InterPro" id="IPR000626">
    <property type="entry name" value="Ubiquitin-like_dom"/>
</dbReference>
<dbReference type="PANTHER" id="PTHR10562">
    <property type="entry name" value="SMALL UBIQUITIN-RELATED MODIFIER"/>
    <property type="match status" value="1"/>
</dbReference>